<comment type="caution">
    <text evidence="1">The sequence shown here is derived from an EMBL/GenBank/DDBJ whole genome shotgun (WGS) entry which is preliminary data.</text>
</comment>
<sequence>MYDYHLDVVWDLDIYPYYKDSSSTAAGHGSYYTSLLASASADGTYELGAACVSFVGSSNGSKVAVSFSSNTVDIYDYIREKSVCNDMKSMS</sequence>
<evidence type="ECO:0000313" key="1">
    <source>
        <dbReference type="EMBL" id="OMJ10215.1"/>
    </source>
</evidence>
<dbReference type="AlphaFoldDB" id="A0A1R1X6F4"/>
<dbReference type="EMBL" id="LSSM01006706">
    <property type="protein sequence ID" value="OMJ10215.1"/>
    <property type="molecule type" value="Genomic_DNA"/>
</dbReference>
<reference evidence="2" key="1">
    <citation type="submission" date="2017-01" db="EMBL/GenBank/DDBJ databases">
        <authorList>
            <person name="Wang Y."/>
            <person name="White M."/>
            <person name="Kvist S."/>
            <person name="Moncalvo J.-M."/>
        </authorList>
    </citation>
    <scope>NUCLEOTIDE SEQUENCE [LARGE SCALE GENOMIC DNA]</scope>
    <source>
        <strain evidence="2">ID-206-W2</strain>
    </source>
</reference>
<accession>A0A1R1X6F4</accession>
<dbReference type="Proteomes" id="UP000187429">
    <property type="component" value="Unassembled WGS sequence"/>
</dbReference>
<organism evidence="1 2">
    <name type="scientific">Smittium culicis</name>
    <dbReference type="NCBI Taxonomy" id="133412"/>
    <lineage>
        <taxon>Eukaryota</taxon>
        <taxon>Fungi</taxon>
        <taxon>Fungi incertae sedis</taxon>
        <taxon>Zoopagomycota</taxon>
        <taxon>Kickxellomycotina</taxon>
        <taxon>Harpellomycetes</taxon>
        <taxon>Harpellales</taxon>
        <taxon>Legeriomycetaceae</taxon>
        <taxon>Smittium</taxon>
    </lineage>
</organism>
<gene>
    <name evidence="1" type="ORF">AYI69_g10331</name>
</gene>
<dbReference type="OrthoDB" id="10428446at2759"/>
<name>A0A1R1X6F4_9FUNG</name>
<protein>
    <submittedName>
        <fullName evidence="1">Uncharacterized protein</fullName>
    </submittedName>
</protein>
<keyword evidence="2" id="KW-1185">Reference proteome</keyword>
<evidence type="ECO:0000313" key="2">
    <source>
        <dbReference type="Proteomes" id="UP000187429"/>
    </source>
</evidence>
<proteinExistence type="predicted"/>